<evidence type="ECO:0000313" key="5">
    <source>
        <dbReference type="Proteomes" id="UP000241440"/>
    </source>
</evidence>
<dbReference type="Proteomes" id="UP000241440">
    <property type="component" value="Unassembled WGS sequence"/>
</dbReference>
<keyword evidence="4" id="KW-1185">Reference proteome</keyword>
<name>A0A0D8NC18_PHOAN</name>
<dbReference type="AlphaFoldDB" id="A0A0D8NC18"/>
<feature type="transmembrane region" description="Helical" evidence="1">
    <location>
        <begin position="81"/>
        <end position="110"/>
    </location>
</feature>
<dbReference type="EMBL" id="PYOY01000004">
    <property type="protein sequence ID" value="PSX07680.1"/>
    <property type="molecule type" value="Genomic_DNA"/>
</dbReference>
<comment type="caution">
    <text evidence="2">The sequence shown here is derived from an EMBL/GenBank/DDBJ whole genome shotgun (WGS) entry which is preliminary data.</text>
</comment>
<accession>A0A0D8NC18</accession>
<proteinExistence type="predicted"/>
<evidence type="ECO:0000256" key="1">
    <source>
        <dbReference type="SAM" id="Phobius"/>
    </source>
</evidence>
<dbReference type="InterPro" id="IPR008407">
    <property type="entry name" value="Brnchd-chn_aa_trnsp_AzlD"/>
</dbReference>
<feature type="transmembrane region" description="Helical" evidence="1">
    <location>
        <begin position="13"/>
        <end position="36"/>
    </location>
</feature>
<dbReference type="Proteomes" id="UP000240989">
    <property type="component" value="Unassembled WGS sequence"/>
</dbReference>
<dbReference type="EMBL" id="PYOU01000005">
    <property type="protein sequence ID" value="PSX11011.1"/>
    <property type="molecule type" value="Genomic_DNA"/>
</dbReference>
<organism evidence="2 5">
    <name type="scientific">Photobacterium angustum</name>
    <dbReference type="NCBI Taxonomy" id="661"/>
    <lineage>
        <taxon>Bacteria</taxon>
        <taxon>Pseudomonadati</taxon>
        <taxon>Pseudomonadota</taxon>
        <taxon>Gammaproteobacteria</taxon>
        <taxon>Vibrionales</taxon>
        <taxon>Vibrionaceae</taxon>
        <taxon>Photobacterium</taxon>
    </lineage>
</organism>
<gene>
    <name evidence="3" type="ORF">C0W27_07515</name>
    <name evidence="2" type="ORF">C0W41_10565</name>
</gene>
<keyword evidence="1" id="KW-0472">Membrane</keyword>
<dbReference type="RefSeq" id="WP_005366279.1">
    <property type="nucleotide sequence ID" value="NZ_JAKJTG010000086.1"/>
</dbReference>
<sequence>MDSHAHIALSNEFVIYLSLVMAVATFLIRFSVIGMAGRFNMSERFKKTLRFVPVTVLPAIIAVEILGKGSNFAFNLENPKVLAAIVCTIVSLRFGLIWVVISGLISLVIFQNYLEPITQFLTHFMA</sequence>
<evidence type="ECO:0000313" key="4">
    <source>
        <dbReference type="Proteomes" id="UP000240989"/>
    </source>
</evidence>
<feature type="transmembrane region" description="Helical" evidence="1">
    <location>
        <begin position="48"/>
        <end position="69"/>
    </location>
</feature>
<reference evidence="4 5" key="1">
    <citation type="submission" date="2018-01" db="EMBL/GenBank/DDBJ databases">
        <title>Whole genome sequencing of Histamine producing bacteria.</title>
        <authorList>
            <person name="Butler K."/>
        </authorList>
    </citation>
    <scope>NUCLEOTIDE SEQUENCE [LARGE SCALE GENOMIC DNA]</scope>
    <source>
        <strain evidence="2 5">A2-1</strain>
        <strain evidence="3 4">A6-1</strain>
    </source>
</reference>
<dbReference type="GeneID" id="61228824"/>
<dbReference type="Pfam" id="PF05437">
    <property type="entry name" value="AzlD"/>
    <property type="match status" value="1"/>
</dbReference>
<keyword evidence="1" id="KW-0812">Transmembrane</keyword>
<evidence type="ECO:0000313" key="3">
    <source>
        <dbReference type="EMBL" id="PSX11011.1"/>
    </source>
</evidence>
<keyword evidence="1" id="KW-1133">Transmembrane helix</keyword>
<evidence type="ECO:0000313" key="2">
    <source>
        <dbReference type="EMBL" id="PSX07680.1"/>
    </source>
</evidence>
<protein>
    <submittedName>
        <fullName evidence="2">AzlD domain-containing protein</fullName>
    </submittedName>
</protein>